<gene>
    <name evidence="3" type="ORF">A0123_01634</name>
    <name evidence="2" type="ORF">GCM10007867_07020</name>
</gene>
<dbReference type="OrthoDB" id="9180677at2"/>
<dbReference type="EMBL" id="BSNU01000001">
    <property type="protein sequence ID" value="GLQ61857.1"/>
    <property type="molecule type" value="Genomic_DNA"/>
</dbReference>
<dbReference type="PATRIC" id="fig|38307.3.peg.1683"/>
<dbReference type="InterPro" id="IPR052538">
    <property type="entry name" value="Flavonoid_dioxygenase-like"/>
</dbReference>
<feature type="domain" description="Cupin type-2" evidence="1">
    <location>
        <begin position="41"/>
        <end position="109"/>
    </location>
</feature>
<dbReference type="InterPro" id="IPR011051">
    <property type="entry name" value="RmlC_Cupin_sf"/>
</dbReference>
<dbReference type="SUPFAM" id="SSF51182">
    <property type="entry name" value="RmlC-like cupins"/>
    <property type="match status" value="1"/>
</dbReference>
<evidence type="ECO:0000313" key="5">
    <source>
        <dbReference type="Proteomes" id="UP001156614"/>
    </source>
</evidence>
<reference evidence="5" key="3">
    <citation type="journal article" date="2019" name="Int. J. Syst. Evol. Microbiol.">
        <title>The Global Catalogue of Microorganisms (GCM) 10K type strain sequencing project: providing services to taxonomists for standard genome sequencing and annotation.</title>
        <authorList>
            <consortium name="The Broad Institute Genomics Platform"/>
            <consortium name="The Broad Institute Genome Sequencing Center for Infectious Disease"/>
            <person name="Wu L."/>
            <person name="Ma J."/>
        </authorList>
    </citation>
    <scope>NUCLEOTIDE SEQUENCE [LARGE SCALE GENOMIC DNA]</scope>
    <source>
        <strain evidence="5">NBRC 3267</strain>
    </source>
</reference>
<dbReference type="InterPro" id="IPR014710">
    <property type="entry name" value="RmlC-like_jellyroll"/>
</dbReference>
<evidence type="ECO:0000313" key="3">
    <source>
        <dbReference type="EMBL" id="OAJ67592.1"/>
    </source>
</evidence>
<dbReference type="RefSeq" id="WP_046901873.1">
    <property type="nucleotide sequence ID" value="NZ_BEWM01000004.1"/>
</dbReference>
<dbReference type="Proteomes" id="UP000077786">
    <property type="component" value="Unassembled WGS sequence"/>
</dbReference>
<dbReference type="AlphaFoldDB" id="A0A1B6VK49"/>
<accession>A0A1B6VK49</accession>
<reference evidence="3 4" key="2">
    <citation type="submission" date="2016-03" db="EMBL/GenBank/DDBJ databases">
        <title>Draft genome sequence of Gluconobacter cerinus strain CECT 9110.</title>
        <authorList>
            <person name="Sainz F."/>
            <person name="Mas A."/>
            <person name="Torija M.J."/>
        </authorList>
    </citation>
    <scope>NUCLEOTIDE SEQUENCE [LARGE SCALE GENOMIC DNA]</scope>
    <source>
        <strain evidence="3 4">CECT 9110</strain>
    </source>
</reference>
<reference evidence="2" key="4">
    <citation type="submission" date="2023-01" db="EMBL/GenBank/DDBJ databases">
        <title>Draft genome sequence of Gluconobacter cerinus strain NBRC 3267.</title>
        <authorList>
            <person name="Sun Q."/>
            <person name="Mori K."/>
        </authorList>
    </citation>
    <scope>NUCLEOTIDE SEQUENCE</scope>
    <source>
        <strain evidence="2">NBRC 3267</strain>
    </source>
</reference>
<name>A0A1B6VK49_9PROT</name>
<organism evidence="3 4">
    <name type="scientific">Gluconobacter cerinus</name>
    <dbReference type="NCBI Taxonomy" id="38307"/>
    <lineage>
        <taxon>Bacteria</taxon>
        <taxon>Pseudomonadati</taxon>
        <taxon>Pseudomonadota</taxon>
        <taxon>Alphaproteobacteria</taxon>
        <taxon>Acetobacterales</taxon>
        <taxon>Acetobacteraceae</taxon>
        <taxon>Gluconobacter</taxon>
    </lineage>
</organism>
<dbReference type="PANTHER" id="PTHR43346">
    <property type="entry name" value="LIGAND BINDING DOMAIN PROTEIN, PUTATIVE (AFU_ORTHOLOGUE AFUA_6G14370)-RELATED"/>
    <property type="match status" value="1"/>
</dbReference>
<dbReference type="PANTHER" id="PTHR43346:SF1">
    <property type="entry name" value="QUERCETIN 2,3-DIOXYGENASE-RELATED"/>
    <property type="match status" value="1"/>
</dbReference>
<dbReference type="EMBL" id="LUTU01000007">
    <property type="protein sequence ID" value="OAJ67592.1"/>
    <property type="molecule type" value="Genomic_DNA"/>
</dbReference>
<dbReference type="CDD" id="cd06987">
    <property type="entry name" value="cupin_MAE_RS03005"/>
    <property type="match status" value="1"/>
</dbReference>
<protein>
    <submittedName>
        <fullName evidence="3">Cupin 2 domain-containing protein</fullName>
    </submittedName>
</protein>
<comment type="caution">
    <text evidence="3">The sequence shown here is derived from an EMBL/GenBank/DDBJ whole genome shotgun (WGS) entry which is preliminary data.</text>
</comment>
<keyword evidence="5" id="KW-1185">Reference proteome</keyword>
<evidence type="ECO:0000313" key="2">
    <source>
        <dbReference type="EMBL" id="GLQ61857.1"/>
    </source>
</evidence>
<dbReference type="InterPro" id="IPR013096">
    <property type="entry name" value="Cupin_2"/>
</dbReference>
<sequence>MPFAKCSPDSVEAFRIAPDSTNYFAILFDKTAGDYASIAVVEIFEPGGATPPNTHTDADEMFFVLSGTGRAWCDGQSCELKAGDALLVKPGSEHVLENTGTNKLYTLTVMTPDEDFGKLIRSGVPVKLDAEDLAVLCGGSQ</sequence>
<evidence type="ECO:0000259" key="1">
    <source>
        <dbReference type="Pfam" id="PF07883"/>
    </source>
</evidence>
<dbReference type="Pfam" id="PF07883">
    <property type="entry name" value="Cupin_2"/>
    <property type="match status" value="1"/>
</dbReference>
<evidence type="ECO:0000313" key="4">
    <source>
        <dbReference type="Proteomes" id="UP000077786"/>
    </source>
</evidence>
<proteinExistence type="predicted"/>
<dbReference type="Proteomes" id="UP001156614">
    <property type="component" value="Unassembled WGS sequence"/>
</dbReference>
<reference evidence="2" key="1">
    <citation type="journal article" date="2014" name="Int. J. Syst. Evol. Microbiol.">
        <title>Complete genome sequence of Corynebacterium casei LMG S-19264T (=DSM 44701T), isolated from a smear-ripened cheese.</title>
        <authorList>
            <consortium name="US DOE Joint Genome Institute (JGI-PGF)"/>
            <person name="Walter F."/>
            <person name="Albersmeier A."/>
            <person name="Kalinowski J."/>
            <person name="Ruckert C."/>
        </authorList>
    </citation>
    <scope>NUCLEOTIDE SEQUENCE</scope>
    <source>
        <strain evidence="2">NBRC 3267</strain>
    </source>
</reference>
<dbReference type="Gene3D" id="2.60.120.10">
    <property type="entry name" value="Jelly Rolls"/>
    <property type="match status" value="1"/>
</dbReference>